<organism evidence="1 2">
    <name type="scientific">Phaeospirillum tilakii</name>
    <dbReference type="NCBI Taxonomy" id="741673"/>
    <lineage>
        <taxon>Bacteria</taxon>
        <taxon>Pseudomonadati</taxon>
        <taxon>Pseudomonadota</taxon>
        <taxon>Alphaproteobacteria</taxon>
        <taxon>Rhodospirillales</taxon>
        <taxon>Rhodospirillaceae</taxon>
        <taxon>Phaeospirillum</taxon>
    </lineage>
</organism>
<dbReference type="EMBL" id="JBHUIY010000011">
    <property type="protein sequence ID" value="MFD2233642.1"/>
    <property type="molecule type" value="Genomic_DNA"/>
</dbReference>
<evidence type="ECO:0000313" key="1">
    <source>
        <dbReference type="EMBL" id="MFD2233642.1"/>
    </source>
</evidence>
<dbReference type="RefSeq" id="WP_377315474.1">
    <property type="nucleotide sequence ID" value="NZ_JBHUIY010000011.1"/>
</dbReference>
<reference evidence="2" key="1">
    <citation type="journal article" date="2019" name="Int. J. Syst. Evol. Microbiol.">
        <title>The Global Catalogue of Microorganisms (GCM) 10K type strain sequencing project: providing services to taxonomists for standard genome sequencing and annotation.</title>
        <authorList>
            <consortium name="The Broad Institute Genomics Platform"/>
            <consortium name="The Broad Institute Genome Sequencing Center for Infectious Disease"/>
            <person name="Wu L."/>
            <person name="Ma J."/>
        </authorList>
    </citation>
    <scope>NUCLEOTIDE SEQUENCE [LARGE SCALE GENOMIC DNA]</scope>
    <source>
        <strain evidence="2">KCTC 15012</strain>
    </source>
</reference>
<name>A0ABW5CCC2_9PROT</name>
<keyword evidence="2" id="KW-1185">Reference proteome</keyword>
<proteinExistence type="predicted"/>
<evidence type="ECO:0000313" key="2">
    <source>
        <dbReference type="Proteomes" id="UP001597296"/>
    </source>
</evidence>
<gene>
    <name evidence="1" type="ORF">ACFSNB_07490</name>
</gene>
<sequence length="357" mass="40019">MYPGTKKDFVRQFVSEGCIFLELPGLELEVADFSNLERNHLLLSKIARAKAYASWHLKESDARGSYPSTDLQDYFDDGRSRSAAMSFRNFERLFRVAKVGDIIIVPEDNGFQSKLYIGEIYSDFDIEDTALVRQFGNHRVPIRKVRWLRKDFERRLVSVSLSKQLGGRRAVRPVPTDTFGYQLFKLAYQNFIFDGQAQYAFAGEKYDNDPAATVPGIQLLTYALAAANASLSCPDLISKLGLDELRDTGLHRKGLITFEIKFASPGGYGVWQQSARVLLIALSLVALSGCDWTSDEAQAAKVVNSGGDLSPEEMRQIQDSYQHIVSNLSPSKIDALRNEHRKAKKGVGFESKVKISK</sequence>
<comment type="caution">
    <text evidence="1">The sequence shown here is derived from an EMBL/GenBank/DDBJ whole genome shotgun (WGS) entry which is preliminary data.</text>
</comment>
<protein>
    <submittedName>
        <fullName evidence="1">Uncharacterized protein</fullName>
    </submittedName>
</protein>
<accession>A0ABW5CCC2</accession>
<dbReference type="Proteomes" id="UP001597296">
    <property type="component" value="Unassembled WGS sequence"/>
</dbReference>